<gene>
    <name evidence="2" type="ORF">GCM10010390_64690</name>
</gene>
<dbReference type="InterPro" id="IPR054353">
    <property type="entry name" value="IstA-like_C"/>
</dbReference>
<keyword evidence="3" id="KW-1185">Reference proteome</keyword>
<reference evidence="3" key="1">
    <citation type="journal article" date="2019" name="Int. J. Syst. Evol. Microbiol.">
        <title>The Global Catalogue of Microorganisms (GCM) 10K type strain sequencing project: providing services to taxonomists for standard genome sequencing and annotation.</title>
        <authorList>
            <consortium name="The Broad Institute Genomics Platform"/>
            <consortium name="The Broad Institute Genome Sequencing Center for Infectious Disease"/>
            <person name="Wu L."/>
            <person name="Ma J."/>
        </authorList>
    </citation>
    <scope>NUCLEOTIDE SEQUENCE [LARGE SCALE GENOMIC DNA]</scope>
    <source>
        <strain evidence="3">JCM 5052</strain>
    </source>
</reference>
<proteinExistence type="predicted"/>
<evidence type="ECO:0000313" key="2">
    <source>
        <dbReference type="EMBL" id="GAA0553687.1"/>
    </source>
</evidence>
<dbReference type="EMBL" id="BAAABZ010000070">
    <property type="protein sequence ID" value="GAA0553687.1"/>
    <property type="molecule type" value="Genomic_DNA"/>
</dbReference>
<name>A0ABP3NUJ3_9ACTN</name>
<evidence type="ECO:0000313" key="3">
    <source>
        <dbReference type="Proteomes" id="UP001501576"/>
    </source>
</evidence>
<accession>A0ABP3NUJ3</accession>
<dbReference type="Pfam" id="PF22483">
    <property type="entry name" value="Mu-transpos_C_2"/>
    <property type="match status" value="1"/>
</dbReference>
<comment type="caution">
    <text evidence="2">The sequence shown here is derived from an EMBL/GenBank/DDBJ whole genome shotgun (WGS) entry which is preliminary data.</text>
</comment>
<protein>
    <recommendedName>
        <fullName evidence="1">Transposase for insertion sequence element IS21-like C-terminal domain-containing protein</fullName>
    </recommendedName>
</protein>
<organism evidence="2 3">
    <name type="scientific">Streptomyces mordarskii</name>
    <dbReference type="NCBI Taxonomy" id="1226758"/>
    <lineage>
        <taxon>Bacteria</taxon>
        <taxon>Bacillati</taxon>
        <taxon>Actinomycetota</taxon>
        <taxon>Actinomycetes</taxon>
        <taxon>Kitasatosporales</taxon>
        <taxon>Streptomycetaceae</taxon>
        <taxon>Streptomyces</taxon>
    </lineage>
</organism>
<dbReference type="RefSeq" id="WP_346160765.1">
    <property type="nucleotide sequence ID" value="NZ_BAAABZ010000070.1"/>
</dbReference>
<evidence type="ECO:0000259" key="1">
    <source>
        <dbReference type="Pfam" id="PF22483"/>
    </source>
</evidence>
<feature type="domain" description="Transposase for insertion sequence element IS21-like C-terminal" evidence="1">
    <location>
        <begin position="76"/>
        <end position="142"/>
    </location>
</feature>
<sequence length="231" mass="25024">MAICFPRRGNRKGVAEKANHSAAQRWWRTVPDALTVEQAQSGIDKLAVRMDERRRSVDGVKVTVAELAAAEPLLDLPTLPFPAELEVVRTISPQALVSFEGNLYSVPPGMPGMQVTVRQRLGENYLHIVTTGRAVVARHELAPRGAGRKVRDAGHVIALERAVLAQVSDRAPCKTKIRRPLSPAALAEAERLRGQAPGAGSAERVVINLDTYAAVADRLRTAPTPEEEPGE</sequence>
<dbReference type="Proteomes" id="UP001501576">
    <property type="component" value="Unassembled WGS sequence"/>
</dbReference>